<evidence type="ECO:0000313" key="2">
    <source>
        <dbReference type="EMBL" id="KAA8493161.1"/>
    </source>
</evidence>
<reference evidence="3" key="1">
    <citation type="journal article" date="2019" name="Nat. Commun.">
        <title>Expansion of phycobilisome linker gene families in mesophilic red algae.</title>
        <authorList>
            <person name="Lee J."/>
            <person name="Kim D."/>
            <person name="Bhattacharya D."/>
            <person name="Yoon H.S."/>
        </authorList>
    </citation>
    <scope>NUCLEOTIDE SEQUENCE [LARGE SCALE GENOMIC DNA]</scope>
    <source>
        <strain evidence="3">CCMP 1328</strain>
    </source>
</reference>
<name>A0A5J4YNQ4_PORPP</name>
<organism evidence="2 3">
    <name type="scientific">Porphyridium purpureum</name>
    <name type="common">Red alga</name>
    <name type="synonym">Porphyridium cruentum</name>
    <dbReference type="NCBI Taxonomy" id="35688"/>
    <lineage>
        <taxon>Eukaryota</taxon>
        <taxon>Rhodophyta</taxon>
        <taxon>Bangiophyceae</taxon>
        <taxon>Porphyridiales</taxon>
        <taxon>Porphyridiaceae</taxon>
        <taxon>Porphyridium</taxon>
    </lineage>
</organism>
<dbReference type="Proteomes" id="UP000324585">
    <property type="component" value="Unassembled WGS sequence"/>
</dbReference>
<dbReference type="AlphaFoldDB" id="A0A5J4YNQ4"/>
<gene>
    <name evidence="2" type="ORF">FVE85_8606</name>
</gene>
<accession>A0A5J4YNQ4</accession>
<evidence type="ECO:0000313" key="3">
    <source>
        <dbReference type="Proteomes" id="UP000324585"/>
    </source>
</evidence>
<protein>
    <submittedName>
        <fullName evidence="2">Uncharacterized protein</fullName>
    </submittedName>
</protein>
<evidence type="ECO:0000256" key="1">
    <source>
        <dbReference type="SAM" id="MobiDB-lite"/>
    </source>
</evidence>
<proteinExistence type="predicted"/>
<comment type="caution">
    <text evidence="2">The sequence shown here is derived from an EMBL/GenBank/DDBJ whole genome shotgun (WGS) entry which is preliminary data.</text>
</comment>
<feature type="region of interest" description="Disordered" evidence="1">
    <location>
        <begin position="30"/>
        <end position="49"/>
    </location>
</feature>
<dbReference type="EMBL" id="VRMN01000007">
    <property type="protein sequence ID" value="KAA8493161.1"/>
    <property type="molecule type" value="Genomic_DNA"/>
</dbReference>
<keyword evidence="3" id="KW-1185">Reference proteome</keyword>
<sequence length="90" mass="9753">MYILPSCKSLCQARNFSFFCTAPEQTFDPAPRPPAHGTPVSVPPSRCSGASGANKSFSINIANLELTPHNYRRLGRPAGNNCLPARFPHP</sequence>